<dbReference type="InterPro" id="IPR046357">
    <property type="entry name" value="PPIase_dom_sf"/>
</dbReference>
<evidence type="ECO:0000313" key="12">
    <source>
        <dbReference type="Proteomes" id="UP000199302"/>
    </source>
</evidence>
<keyword evidence="12" id="KW-1185">Reference proteome</keyword>
<dbReference type="InterPro" id="IPR000297">
    <property type="entry name" value="PPIase_PpiC"/>
</dbReference>
<evidence type="ECO:0000256" key="3">
    <source>
        <dbReference type="ARBA" id="ARBA00013194"/>
    </source>
</evidence>
<dbReference type="PANTHER" id="PTHR47245">
    <property type="entry name" value="PEPTIDYLPROLYL ISOMERASE"/>
    <property type="match status" value="1"/>
</dbReference>
<dbReference type="RefSeq" id="WP_092076711.1">
    <property type="nucleotide sequence ID" value="NZ_FOYI01000002.1"/>
</dbReference>
<dbReference type="Gene3D" id="3.10.50.40">
    <property type="match status" value="1"/>
</dbReference>
<feature type="signal peptide" evidence="9">
    <location>
        <begin position="1"/>
        <end position="26"/>
    </location>
</feature>
<comment type="similarity">
    <text evidence="2">Belongs to the PpiC/parvulin rotamase family.</text>
</comment>
<sequence length="288" mass="30737">MPQFRSILLGTLAASALCVTMVTPLAAQDDGVSAQTVVADVNGTEITMGHLILTRAKLPPQYQELPDPVLYTALLDQLVQQELLAQSLEGEAPGFVALALENEERNMIAADVMEQVVGDALTVAAIEARYEQDYASAGATPEYNASHILVETEEEALALAAEIEAGADFGALAKEHSTGPSGPNGGNLGWFGEGMMVKPFEDAVKTLEPGAVSGPIQTQFGWHLVQLNDSRDSQIPPLDDVRNQITDQIRNEAVAARIAELRESAVITRVEPDKIDASALSDYSLVDE</sequence>
<keyword evidence="9" id="KW-0732">Signal</keyword>
<dbReference type="AlphaFoldDB" id="A0A1I6D451"/>
<keyword evidence="5 8" id="KW-0697">Rotamase</keyword>
<keyword evidence="8 11" id="KW-0413">Isomerase</keyword>
<dbReference type="GO" id="GO:0003755">
    <property type="term" value="F:peptidyl-prolyl cis-trans isomerase activity"/>
    <property type="evidence" value="ECO:0007669"/>
    <property type="project" value="UniProtKB-KW"/>
</dbReference>
<dbReference type="Pfam" id="PF13616">
    <property type="entry name" value="Rotamase_3"/>
    <property type="match status" value="1"/>
</dbReference>
<evidence type="ECO:0000256" key="5">
    <source>
        <dbReference type="ARBA" id="ARBA00023110"/>
    </source>
</evidence>
<dbReference type="STRING" id="871652.SAMN04515673_102122"/>
<name>A0A1I6D451_9RHOB</name>
<dbReference type="SUPFAM" id="SSF54534">
    <property type="entry name" value="FKBP-like"/>
    <property type="match status" value="1"/>
</dbReference>
<dbReference type="InterPro" id="IPR023058">
    <property type="entry name" value="PPIase_PpiC_CS"/>
</dbReference>
<evidence type="ECO:0000256" key="4">
    <source>
        <dbReference type="ARBA" id="ARBA00018370"/>
    </source>
</evidence>
<gene>
    <name evidence="11" type="ORF">SAMN04515673_102122</name>
</gene>
<organism evidence="11 12">
    <name type="scientific">Poseidonocella sedimentorum</name>
    <dbReference type="NCBI Taxonomy" id="871652"/>
    <lineage>
        <taxon>Bacteria</taxon>
        <taxon>Pseudomonadati</taxon>
        <taxon>Pseudomonadota</taxon>
        <taxon>Alphaproteobacteria</taxon>
        <taxon>Rhodobacterales</taxon>
        <taxon>Roseobacteraceae</taxon>
        <taxon>Poseidonocella</taxon>
    </lineage>
</organism>
<accession>A0A1I6D451</accession>
<evidence type="ECO:0000256" key="7">
    <source>
        <dbReference type="ARBA" id="ARBA00031484"/>
    </source>
</evidence>
<dbReference type="PROSITE" id="PS50198">
    <property type="entry name" value="PPIC_PPIASE_2"/>
    <property type="match status" value="1"/>
</dbReference>
<proteinExistence type="inferred from homology"/>
<evidence type="ECO:0000256" key="2">
    <source>
        <dbReference type="ARBA" id="ARBA00007656"/>
    </source>
</evidence>
<dbReference type="Proteomes" id="UP000199302">
    <property type="component" value="Unassembled WGS sequence"/>
</dbReference>
<reference evidence="11 12" key="1">
    <citation type="submission" date="2016-10" db="EMBL/GenBank/DDBJ databases">
        <authorList>
            <person name="de Groot N.N."/>
        </authorList>
    </citation>
    <scope>NUCLEOTIDE SEQUENCE [LARGE SCALE GENOMIC DNA]</scope>
    <source>
        <strain evidence="12">KMM 9023,NRIC 0796,JCM 17311,KCTC 23692</strain>
    </source>
</reference>
<dbReference type="EC" id="5.2.1.8" evidence="3"/>
<evidence type="ECO:0000256" key="8">
    <source>
        <dbReference type="PROSITE-ProRule" id="PRU00278"/>
    </source>
</evidence>
<dbReference type="InterPro" id="IPR027304">
    <property type="entry name" value="Trigger_fact/SurA_dom_sf"/>
</dbReference>
<dbReference type="PROSITE" id="PS01096">
    <property type="entry name" value="PPIC_PPIASE_1"/>
    <property type="match status" value="1"/>
</dbReference>
<evidence type="ECO:0000259" key="10">
    <source>
        <dbReference type="PROSITE" id="PS50198"/>
    </source>
</evidence>
<dbReference type="PANTHER" id="PTHR47245:SF2">
    <property type="entry name" value="PEPTIDYL-PROLYL CIS-TRANS ISOMERASE HP_0175-RELATED"/>
    <property type="match status" value="1"/>
</dbReference>
<dbReference type="SUPFAM" id="SSF109998">
    <property type="entry name" value="Triger factor/SurA peptide-binding domain-like"/>
    <property type="match status" value="1"/>
</dbReference>
<dbReference type="OrthoDB" id="14196at2"/>
<dbReference type="EMBL" id="FOYI01000002">
    <property type="protein sequence ID" value="SFR00259.1"/>
    <property type="molecule type" value="Genomic_DNA"/>
</dbReference>
<evidence type="ECO:0000256" key="9">
    <source>
        <dbReference type="SAM" id="SignalP"/>
    </source>
</evidence>
<comment type="catalytic activity">
    <reaction evidence="1">
        <text>[protein]-peptidylproline (omega=180) = [protein]-peptidylproline (omega=0)</text>
        <dbReference type="Rhea" id="RHEA:16237"/>
        <dbReference type="Rhea" id="RHEA-COMP:10747"/>
        <dbReference type="Rhea" id="RHEA-COMP:10748"/>
        <dbReference type="ChEBI" id="CHEBI:83833"/>
        <dbReference type="ChEBI" id="CHEBI:83834"/>
        <dbReference type="EC" id="5.2.1.8"/>
    </reaction>
</comment>
<evidence type="ECO:0000256" key="6">
    <source>
        <dbReference type="ARBA" id="ARBA00030642"/>
    </source>
</evidence>
<feature type="domain" description="PpiC" evidence="10">
    <location>
        <begin position="140"/>
        <end position="229"/>
    </location>
</feature>
<dbReference type="InterPro" id="IPR050245">
    <property type="entry name" value="PrsA_foldase"/>
</dbReference>
<feature type="chain" id="PRO_5011505084" description="Parvulin-like PPIase" evidence="9">
    <location>
        <begin position="27"/>
        <end position="288"/>
    </location>
</feature>
<protein>
    <recommendedName>
        <fullName evidence="4">Parvulin-like PPIase</fullName>
        <ecNumber evidence="3">5.2.1.8</ecNumber>
    </recommendedName>
    <alternativeName>
        <fullName evidence="6">Peptidyl-prolyl cis-trans isomerase plp</fullName>
    </alternativeName>
    <alternativeName>
        <fullName evidence="7">Rotamase plp</fullName>
    </alternativeName>
</protein>
<evidence type="ECO:0000256" key="1">
    <source>
        <dbReference type="ARBA" id="ARBA00000971"/>
    </source>
</evidence>
<evidence type="ECO:0000313" key="11">
    <source>
        <dbReference type="EMBL" id="SFR00259.1"/>
    </source>
</evidence>